<keyword evidence="4" id="KW-0564">Palmitate</keyword>
<evidence type="ECO:0000256" key="3">
    <source>
        <dbReference type="ARBA" id="ARBA00023136"/>
    </source>
</evidence>
<protein>
    <submittedName>
        <fullName evidence="8">Lipoprotein</fullName>
    </submittedName>
</protein>
<proteinExistence type="predicted"/>
<keyword evidence="6 8" id="KW-0449">Lipoprotein</keyword>
<dbReference type="Proteomes" id="UP001201273">
    <property type="component" value="Unassembled WGS sequence"/>
</dbReference>
<gene>
    <name evidence="8" type="ORF">K6Y31_14995</name>
</gene>
<feature type="region of interest" description="Disordered" evidence="7">
    <location>
        <begin position="24"/>
        <end position="59"/>
    </location>
</feature>
<name>A0ABS8WEK0_9GAMM</name>
<organism evidence="8 9">
    <name type="scientific">Motilimonas cestriensis</name>
    <dbReference type="NCBI Taxonomy" id="2742685"/>
    <lineage>
        <taxon>Bacteria</taxon>
        <taxon>Pseudomonadati</taxon>
        <taxon>Pseudomonadota</taxon>
        <taxon>Gammaproteobacteria</taxon>
        <taxon>Alteromonadales</taxon>
        <taxon>Alteromonadales genera incertae sedis</taxon>
        <taxon>Motilimonas</taxon>
    </lineage>
</organism>
<evidence type="ECO:0000256" key="2">
    <source>
        <dbReference type="ARBA" id="ARBA00022729"/>
    </source>
</evidence>
<dbReference type="InterPro" id="IPR032831">
    <property type="entry name" value="LptM_cons"/>
</dbReference>
<dbReference type="Pfam" id="PF13627">
    <property type="entry name" value="LptM_cons"/>
    <property type="match status" value="1"/>
</dbReference>
<evidence type="ECO:0000256" key="4">
    <source>
        <dbReference type="ARBA" id="ARBA00023139"/>
    </source>
</evidence>
<evidence type="ECO:0000313" key="9">
    <source>
        <dbReference type="Proteomes" id="UP001201273"/>
    </source>
</evidence>
<evidence type="ECO:0000256" key="7">
    <source>
        <dbReference type="SAM" id="MobiDB-lite"/>
    </source>
</evidence>
<evidence type="ECO:0000313" key="8">
    <source>
        <dbReference type="EMBL" id="MCE2596118.1"/>
    </source>
</evidence>
<comment type="subcellular location">
    <subcellularLocation>
        <location evidence="1">Cell outer membrane</location>
        <topology evidence="1">Lipid-anchor</topology>
    </subcellularLocation>
</comment>
<evidence type="ECO:0000256" key="6">
    <source>
        <dbReference type="ARBA" id="ARBA00023288"/>
    </source>
</evidence>
<evidence type="ECO:0000256" key="5">
    <source>
        <dbReference type="ARBA" id="ARBA00023237"/>
    </source>
</evidence>
<keyword evidence="5" id="KW-0998">Cell outer membrane</keyword>
<feature type="compositionally biased region" description="Polar residues" evidence="7">
    <location>
        <begin position="48"/>
        <end position="59"/>
    </location>
</feature>
<reference evidence="8 9" key="1">
    <citation type="journal article" date="2022" name="Environ. Microbiol. Rep.">
        <title>Eco-phylogenetic analyses reveal divergent evolution of vitamin B12 metabolism in the marine bacterial family 'Psychromonadaceae'.</title>
        <authorList>
            <person name="Jin X."/>
            <person name="Yang Y."/>
            <person name="Cao H."/>
            <person name="Gao B."/>
            <person name="Zhao Z."/>
        </authorList>
    </citation>
    <scope>NUCLEOTIDE SEQUENCE [LARGE SCALE GENOMIC DNA]</scope>
    <source>
        <strain evidence="8 9">MKS20</strain>
    </source>
</reference>
<evidence type="ECO:0000256" key="1">
    <source>
        <dbReference type="ARBA" id="ARBA00004459"/>
    </source>
</evidence>
<dbReference type="PROSITE" id="PS51257">
    <property type="entry name" value="PROKAR_LIPOPROTEIN"/>
    <property type="match status" value="1"/>
</dbReference>
<keyword evidence="3" id="KW-0472">Membrane</keyword>
<accession>A0ABS8WEK0</accession>
<dbReference type="RefSeq" id="WP_233053770.1">
    <property type="nucleotide sequence ID" value="NZ_JAIMJA010000016.1"/>
</dbReference>
<sequence>MTRVNQMAFGLGLVLLLAGCGVKGPLYLPTPEPQPESTLEPTPMPTADVTNNNETDQSK</sequence>
<dbReference type="NCBIfam" id="NF047847">
    <property type="entry name" value="SS_mature_LptM"/>
    <property type="match status" value="1"/>
</dbReference>
<keyword evidence="2" id="KW-0732">Signal</keyword>
<comment type="caution">
    <text evidence="8">The sequence shown here is derived from an EMBL/GenBank/DDBJ whole genome shotgun (WGS) entry which is preliminary data.</text>
</comment>
<dbReference type="EMBL" id="JAIMJA010000016">
    <property type="protein sequence ID" value="MCE2596118.1"/>
    <property type="molecule type" value="Genomic_DNA"/>
</dbReference>
<keyword evidence="9" id="KW-1185">Reference proteome</keyword>